<name>A0AAV3QIY2_LITER</name>
<gene>
    <name evidence="8" type="ORF">LIER_18579</name>
</gene>
<dbReference type="FunFam" id="3.10.110.10:FF:000028">
    <property type="entry name" value="Probable ubiquitin-conjugating enzyme E2 23"/>
    <property type="match status" value="1"/>
</dbReference>
<dbReference type="SUPFAM" id="SSF54495">
    <property type="entry name" value="UBC-like"/>
    <property type="match status" value="1"/>
</dbReference>
<feature type="compositionally biased region" description="Polar residues" evidence="6">
    <location>
        <begin position="35"/>
        <end position="55"/>
    </location>
</feature>
<feature type="compositionally biased region" description="Acidic residues" evidence="6">
    <location>
        <begin position="62"/>
        <end position="99"/>
    </location>
</feature>
<evidence type="ECO:0000256" key="6">
    <source>
        <dbReference type="SAM" id="MobiDB-lite"/>
    </source>
</evidence>
<evidence type="ECO:0000256" key="3">
    <source>
        <dbReference type="ARBA" id="ARBA00022741"/>
    </source>
</evidence>
<organism evidence="8 9">
    <name type="scientific">Lithospermum erythrorhizon</name>
    <name type="common">Purple gromwell</name>
    <name type="synonym">Lithospermum officinale var. erythrorhizon</name>
    <dbReference type="NCBI Taxonomy" id="34254"/>
    <lineage>
        <taxon>Eukaryota</taxon>
        <taxon>Viridiplantae</taxon>
        <taxon>Streptophyta</taxon>
        <taxon>Embryophyta</taxon>
        <taxon>Tracheophyta</taxon>
        <taxon>Spermatophyta</taxon>
        <taxon>Magnoliopsida</taxon>
        <taxon>eudicotyledons</taxon>
        <taxon>Gunneridae</taxon>
        <taxon>Pentapetalae</taxon>
        <taxon>asterids</taxon>
        <taxon>lamiids</taxon>
        <taxon>Boraginales</taxon>
        <taxon>Boraginaceae</taxon>
        <taxon>Boraginoideae</taxon>
        <taxon>Lithospermeae</taxon>
        <taxon>Lithospermum</taxon>
    </lineage>
</organism>
<keyword evidence="2" id="KW-0808">Transferase</keyword>
<dbReference type="GO" id="GO:0005524">
    <property type="term" value="F:ATP binding"/>
    <property type="evidence" value="ECO:0007669"/>
    <property type="project" value="UniProtKB-KW"/>
</dbReference>
<dbReference type="CDD" id="cd23837">
    <property type="entry name" value="UBCc_UBE2O"/>
    <property type="match status" value="1"/>
</dbReference>
<dbReference type="Pfam" id="PF00179">
    <property type="entry name" value="UQ_con"/>
    <property type="match status" value="1"/>
</dbReference>
<accession>A0AAV3QIY2</accession>
<dbReference type="EC" id="2.3.2.23" evidence="1"/>
<evidence type="ECO:0000313" key="8">
    <source>
        <dbReference type="EMBL" id="GAA0162498.1"/>
    </source>
</evidence>
<sequence length="499" mass="54839">MEVESGSTESEAPVAENLIYDQGTLIKDHVDSPSLGASASVSLNSDNPNTSNSDLSYHDEEKDGEDVIENDGDFFDYADDDDDDDVYMYDDDDNNDDVDVNDSDDYMSIMQAKFDNADLPPGVEASVSWLKEPTPSPKWAVSLAAPAHSNPTGHLASPGASTALPVVPSIQNTEGIASSSSSASISLNSNRQKIEESLDDITRNYILFKHFDVIDSFSDHHYANMGFRGQQPPKAWGRRIHDDWKILENGLPDTIYARVCEARMDLMRAVIVGPQGTPYHDGLFVFDIFFPTNYPDGPPMVYYYSGGLRLNPNLYDCGKVCLSLLNTWTGHGNENWMPKTSTMLQVLVSIQALILNTKPFFNEPGYDRSYRGVEGEKKSNSYNESVFILSLKTMIYTLRRPPQHFEELVLGHFRVHAHDILSACKAYMEGASVGTVVKGKVQDGALVNEGTSATFKASVGGMMNGLISNFTKKGAVDCEKFRVSGGQSAVVPSNNVQQV</sequence>
<dbReference type="SMART" id="SM00212">
    <property type="entry name" value="UBCc"/>
    <property type="match status" value="1"/>
</dbReference>
<keyword evidence="9" id="KW-1185">Reference proteome</keyword>
<dbReference type="InterPro" id="IPR016135">
    <property type="entry name" value="UBQ-conjugating_enzyme/RWD"/>
</dbReference>
<evidence type="ECO:0000313" key="9">
    <source>
        <dbReference type="Proteomes" id="UP001454036"/>
    </source>
</evidence>
<dbReference type="PROSITE" id="PS50127">
    <property type="entry name" value="UBC_2"/>
    <property type="match status" value="1"/>
</dbReference>
<dbReference type="GO" id="GO:0061631">
    <property type="term" value="F:ubiquitin conjugating enzyme activity"/>
    <property type="evidence" value="ECO:0007669"/>
    <property type="project" value="UniProtKB-EC"/>
</dbReference>
<dbReference type="Proteomes" id="UP001454036">
    <property type="component" value="Unassembled WGS sequence"/>
</dbReference>
<dbReference type="GO" id="GO:0016874">
    <property type="term" value="F:ligase activity"/>
    <property type="evidence" value="ECO:0007669"/>
    <property type="project" value="UniProtKB-KW"/>
</dbReference>
<dbReference type="Gene3D" id="3.10.110.10">
    <property type="entry name" value="Ubiquitin Conjugating Enzyme"/>
    <property type="match status" value="1"/>
</dbReference>
<dbReference type="AlphaFoldDB" id="A0AAV3QIY2"/>
<dbReference type="EMBL" id="BAABME010004476">
    <property type="protein sequence ID" value="GAA0162498.1"/>
    <property type="molecule type" value="Genomic_DNA"/>
</dbReference>
<feature type="domain" description="UBC core" evidence="7">
    <location>
        <begin position="235"/>
        <end position="395"/>
    </location>
</feature>
<keyword evidence="4" id="KW-0833">Ubl conjugation pathway</keyword>
<feature type="region of interest" description="Disordered" evidence="6">
    <location>
        <begin position="28"/>
        <end position="99"/>
    </location>
</feature>
<keyword evidence="3" id="KW-0547">Nucleotide-binding</keyword>
<keyword evidence="5" id="KW-0067">ATP-binding</keyword>
<evidence type="ECO:0000256" key="5">
    <source>
        <dbReference type="ARBA" id="ARBA00022840"/>
    </source>
</evidence>
<evidence type="ECO:0000256" key="1">
    <source>
        <dbReference type="ARBA" id="ARBA00012486"/>
    </source>
</evidence>
<dbReference type="PANTHER" id="PTHR46116:SF18">
    <property type="entry name" value="UBIQUITIN-CONJUGATING ENZYME E2 38 ISOFORM X1"/>
    <property type="match status" value="1"/>
</dbReference>
<evidence type="ECO:0000259" key="7">
    <source>
        <dbReference type="PROSITE" id="PS50127"/>
    </source>
</evidence>
<evidence type="ECO:0000256" key="2">
    <source>
        <dbReference type="ARBA" id="ARBA00022679"/>
    </source>
</evidence>
<reference evidence="8 9" key="1">
    <citation type="submission" date="2024-01" db="EMBL/GenBank/DDBJ databases">
        <title>The complete chloroplast genome sequence of Lithospermum erythrorhizon: insights into the phylogenetic relationship among Boraginaceae species and the maternal lineages of purple gromwells.</title>
        <authorList>
            <person name="Okada T."/>
            <person name="Watanabe K."/>
        </authorList>
    </citation>
    <scope>NUCLEOTIDE SEQUENCE [LARGE SCALE GENOMIC DNA]</scope>
</reference>
<evidence type="ECO:0000256" key="4">
    <source>
        <dbReference type="ARBA" id="ARBA00022786"/>
    </source>
</evidence>
<dbReference type="InterPro" id="IPR000608">
    <property type="entry name" value="UBC"/>
</dbReference>
<keyword evidence="8" id="KW-0436">Ligase</keyword>
<proteinExistence type="predicted"/>
<protein>
    <recommendedName>
        <fullName evidence="1">E2 ubiquitin-conjugating enzyme</fullName>
        <ecNumber evidence="1">2.3.2.23</ecNumber>
    </recommendedName>
</protein>
<dbReference type="PANTHER" id="PTHR46116">
    <property type="entry name" value="(E3-INDEPENDENT) E2 UBIQUITIN-CONJUGATING ENZYME"/>
    <property type="match status" value="1"/>
</dbReference>
<comment type="caution">
    <text evidence="8">The sequence shown here is derived from an EMBL/GenBank/DDBJ whole genome shotgun (WGS) entry which is preliminary data.</text>
</comment>